<dbReference type="AlphaFoldDB" id="A0A9P0HAY3"/>
<proteinExistence type="predicted"/>
<gene>
    <name evidence="1" type="ORF">NEZAVI_LOCUS8449</name>
</gene>
<keyword evidence="2" id="KW-1185">Reference proteome</keyword>
<evidence type="ECO:0000313" key="2">
    <source>
        <dbReference type="Proteomes" id="UP001152798"/>
    </source>
</evidence>
<protein>
    <submittedName>
        <fullName evidence="1">Uncharacterized protein</fullName>
    </submittedName>
</protein>
<dbReference type="Proteomes" id="UP001152798">
    <property type="component" value="Chromosome 4"/>
</dbReference>
<organism evidence="1 2">
    <name type="scientific">Nezara viridula</name>
    <name type="common">Southern green stink bug</name>
    <name type="synonym">Cimex viridulus</name>
    <dbReference type="NCBI Taxonomy" id="85310"/>
    <lineage>
        <taxon>Eukaryota</taxon>
        <taxon>Metazoa</taxon>
        <taxon>Ecdysozoa</taxon>
        <taxon>Arthropoda</taxon>
        <taxon>Hexapoda</taxon>
        <taxon>Insecta</taxon>
        <taxon>Pterygota</taxon>
        <taxon>Neoptera</taxon>
        <taxon>Paraneoptera</taxon>
        <taxon>Hemiptera</taxon>
        <taxon>Heteroptera</taxon>
        <taxon>Panheteroptera</taxon>
        <taxon>Pentatomomorpha</taxon>
        <taxon>Pentatomoidea</taxon>
        <taxon>Pentatomidae</taxon>
        <taxon>Pentatominae</taxon>
        <taxon>Nezara</taxon>
    </lineage>
</organism>
<name>A0A9P0HAY3_NEZVI</name>
<sequence>MVCRGGRIVFLRHARRINNGPGLRQLNSAWNVPFDTTHFPVRRIISYYSDTFSRMIPLQLTRLGQPSRGCKRTFKSSSLPRIGRQEGLDLNPLDYRLWSELEGMACHRAHTLTWKESNNIWSNS</sequence>
<accession>A0A9P0HAY3</accession>
<reference evidence="1" key="1">
    <citation type="submission" date="2022-01" db="EMBL/GenBank/DDBJ databases">
        <authorList>
            <person name="King R."/>
        </authorList>
    </citation>
    <scope>NUCLEOTIDE SEQUENCE</scope>
</reference>
<evidence type="ECO:0000313" key="1">
    <source>
        <dbReference type="EMBL" id="CAH1398880.1"/>
    </source>
</evidence>
<dbReference type="EMBL" id="OV725080">
    <property type="protein sequence ID" value="CAH1398880.1"/>
    <property type="molecule type" value="Genomic_DNA"/>
</dbReference>